<dbReference type="Gene3D" id="1.10.10.1600">
    <property type="entry name" value="Bacterial DNA polymerase III alpha subunit, thumb domain"/>
    <property type="match status" value="1"/>
</dbReference>
<dbReference type="InterPro" id="IPR029460">
    <property type="entry name" value="DNAPol_HHH"/>
</dbReference>
<accession>A0A3N5AXW5</accession>
<dbReference type="Pfam" id="PF17657">
    <property type="entry name" value="DNA_pol3_finger"/>
    <property type="match status" value="1"/>
</dbReference>
<dbReference type="Pfam" id="PF01336">
    <property type="entry name" value="tRNA_anti-codon"/>
    <property type="match status" value="1"/>
</dbReference>
<evidence type="ECO:0000256" key="9">
    <source>
        <dbReference type="ARBA" id="ARBA00025611"/>
    </source>
</evidence>
<evidence type="ECO:0000313" key="12">
    <source>
        <dbReference type="EMBL" id="RPF49849.1"/>
    </source>
</evidence>
<evidence type="ECO:0000256" key="5">
    <source>
        <dbReference type="ARBA" id="ARBA00022679"/>
    </source>
</evidence>
<dbReference type="SMART" id="SM00481">
    <property type="entry name" value="POLIIIAc"/>
    <property type="match status" value="1"/>
</dbReference>
<organism evidence="12 13">
    <name type="scientific">Thermodesulfitimonas autotrophica</name>
    <dbReference type="NCBI Taxonomy" id="1894989"/>
    <lineage>
        <taxon>Bacteria</taxon>
        <taxon>Bacillati</taxon>
        <taxon>Bacillota</taxon>
        <taxon>Clostridia</taxon>
        <taxon>Thermoanaerobacterales</taxon>
        <taxon>Thermoanaerobacteraceae</taxon>
        <taxon>Thermodesulfitimonas</taxon>
    </lineage>
</organism>
<dbReference type="InterPro" id="IPR004805">
    <property type="entry name" value="DnaE2/DnaE/PolC"/>
</dbReference>
<keyword evidence="8" id="KW-0239">DNA-directed DNA polymerase</keyword>
<dbReference type="GO" id="GO:0006260">
    <property type="term" value="P:DNA replication"/>
    <property type="evidence" value="ECO:0007669"/>
    <property type="project" value="UniProtKB-KW"/>
</dbReference>
<comment type="catalytic activity">
    <reaction evidence="10">
        <text>DNA(n) + a 2'-deoxyribonucleoside 5'-triphosphate = DNA(n+1) + diphosphate</text>
        <dbReference type="Rhea" id="RHEA:22508"/>
        <dbReference type="Rhea" id="RHEA-COMP:17339"/>
        <dbReference type="Rhea" id="RHEA-COMP:17340"/>
        <dbReference type="ChEBI" id="CHEBI:33019"/>
        <dbReference type="ChEBI" id="CHEBI:61560"/>
        <dbReference type="ChEBI" id="CHEBI:173112"/>
        <dbReference type="EC" id="2.7.7.7"/>
    </reaction>
</comment>
<dbReference type="CDD" id="cd12113">
    <property type="entry name" value="PHP_PolIIIA_DnaE3"/>
    <property type="match status" value="1"/>
</dbReference>
<dbReference type="EMBL" id="RKRE01000001">
    <property type="protein sequence ID" value="RPF49849.1"/>
    <property type="molecule type" value="Genomic_DNA"/>
</dbReference>
<dbReference type="NCBIfam" id="NF005298">
    <property type="entry name" value="PRK06826.1"/>
    <property type="match status" value="1"/>
</dbReference>
<evidence type="ECO:0000256" key="8">
    <source>
        <dbReference type="ARBA" id="ARBA00022932"/>
    </source>
</evidence>
<dbReference type="SUPFAM" id="SSF89550">
    <property type="entry name" value="PHP domain-like"/>
    <property type="match status" value="1"/>
</dbReference>
<dbReference type="EC" id="2.7.7.7" evidence="3"/>
<evidence type="ECO:0000256" key="1">
    <source>
        <dbReference type="ARBA" id="ARBA00004496"/>
    </source>
</evidence>
<evidence type="ECO:0000259" key="11">
    <source>
        <dbReference type="SMART" id="SM00481"/>
    </source>
</evidence>
<dbReference type="PANTHER" id="PTHR32294">
    <property type="entry name" value="DNA POLYMERASE III SUBUNIT ALPHA"/>
    <property type="match status" value="1"/>
</dbReference>
<dbReference type="GO" id="GO:0003676">
    <property type="term" value="F:nucleic acid binding"/>
    <property type="evidence" value="ECO:0007669"/>
    <property type="project" value="InterPro"/>
</dbReference>
<dbReference type="Gene3D" id="1.10.150.870">
    <property type="match status" value="1"/>
</dbReference>
<dbReference type="RefSeq" id="WP_245963036.1">
    <property type="nucleotide sequence ID" value="NZ_RKRE01000001.1"/>
</dbReference>
<dbReference type="InterPro" id="IPR011708">
    <property type="entry name" value="DNA_pol3_alpha_NTPase_dom"/>
</dbReference>
<evidence type="ECO:0000313" key="13">
    <source>
        <dbReference type="Proteomes" id="UP000282654"/>
    </source>
</evidence>
<dbReference type="NCBIfam" id="TIGR00594">
    <property type="entry name" value="polc"/>
    <property type="match status" value="1"/>
</dbReference>
<evidence type="ECO:0000256" key="7">
    <source>
        <dbReference type="ARBA" id="ARBA00022705"/>
    </source>
</evidence>
<keyword evidence="7" id="KW-0235">DNA replication</keyword>
<evidence type="ECO:0000256" key="10">
    <source>
        <dbReference type="ARBA" id="ARBA00049244"/>
    </source>
</evidence>
<sequence length="1133" mass="125193">MSFVHLHVHTEYSLLDGAARIRDVVKRAKELGMPALAITDHGAMYGVVEFYKACLKEEIKPILGCEVYVAPRSMADRTPKVDDNLYHLVLLAENETGYRNLMEIVSLAFTEGFYYKPRVDKYLLSRKSRGLIALSGCTAGEVAAHLLDGSLALARQAAGTYREIFGPDNFFLELQDHGLPEQRRINPELIRLSRDLGIPLVATNDVHYVNLSDAEIQDILLCIQTGKTLDDPKRLRFQSNQLYLKSAAEMAALFPELPDALARTLEIAERCNVKLTFGEHHLPAYPVPEGQTPATFLRELCYAGFKRRYPDPPEGALERLEYELRVIEQMGYPSYFLIVWDLIRFARENGILVGPGRGSAAGSLVAYCLGITNIDPLRYGLLFERFLNPERVSLPDIDTDFCYELRGKVIEYVFHRYGADRVAQIATFGTMAARAAIRDVGRALGLPYGDVDRVARLVPGEPKMTVAKACELSPELAELAAGDPTVKRLLDIASRVEGMPRHASTHAAGVVIAPEPLTNFLPLHRVADGTVATQFTMEAVEELGLLKMDILGLRTLSVIGDTLKLVKEHRGVTVDIDNPPLDDPATYELLCQGETAGVFQFESSGMRNLLRELRPSTFEDLVALVALYRPGPLGSGMVEDFIRRKHGQTPVSYLHPALEPILKETYGVILYQEQVMKIASILAGFSLGEADLLRRAMGKKKPEIIAGLRSRFIEGAVKNGIDAQLAGEIFDLMEYFAGYGFNKSHSAAYALVAYQTAYLKANYTVEYMAALLTSVRDRAEKVAAYVEECRRLGLKVLPPDVNESGRNFTVVSGGIRFGLAAIKNVGDTAVEAIIAAREEGGPFRDFGDFCARMNPRVINRRVLESLARAGAFTSLGHGRRQVLAVLDEGLELAQRSAKEKESGQLTLFGELSGAGYVLRIDPALPEFPQQELLAMEKELLGLYITGHPLAEYREVLRALTTVQAADLAELEANGPLKAGGLIVAVRRYRTKKGEPMAVVQLEDLTGVIEVVVFPQVFQECRQLLKPEAVIIVSGRKAKGTERIRVVADEVTPLKGDGAELYLYLPEATPHLIGRLKEVLGSYRGSCPVYLYYPGESAVRKAPENYWVNVASPVIEALKKLLGEKNIRIAWSRS</sequence>
<evidence type="ECO:0000256" key="6">
    <source>
        <dbReference type="ARBA" id="ARBA00022695"/>
    </source>
</evidence>
<comment type="similarity">
    <text evidence="2">Belongs to the DNA polymerase type-C family. DnaE subfamily.</text>
</comment>
<gene>
    <name evidence="12" type="ORF">EDD75_0674</name>
</gene>
<proteinExistence type="inferred from homology"/>
<dbReference type="InterPro" id="IPR041931">
    <property type="entry name" value="DNA_pol3_alpha_thumb_dom"/>
</dbReference>
<dbReference type="InterPro" id="IPR004365">
    <property type="entry name" value="NA-bd_OB_tRNA"/>
</dbReference>
<dbReference type="InterPro" id="IPR016195">
    <property type="entry name" value="Pol/histidinol_Pase-like"/>
</dbReference>
<protein>
    <recommendedName>
        <fullName evidence="4">DNA polymerase III subunit alpha</fullName>
        <ecNumber evidence="3">2.7.7.7</ecNumber>
    </recommendedName>
</protein>
<keyword evidence="5" id="KW-0808">Transferase</keyword>
<dbReference type="InterPro" id="IPR040982">
    <property type="entry name" value="DNA_pol3_finger"/>
</dbReference>
<dbReference type="GO" id="GO:0008408">
    <property type="term" value="F:3'-5' exonuclease activity"/>
    <property type="evidence" value="ECO:0007669"/>
    <property type="project" value="InterPro"/>
</dbReference>
<dbReference type="Gene3D" id="3.20.20.140">
    <property type="entry name" value="Metal-dependent hydrolases"/>
    <property type="match status" value="1"/>
</dbReference>
<dbReference type="InterPro" id="IPR004013">
    <property type="entry name" value="PHP_dom"/>
</dbReference>
<dbReference type="GO" id="GO:0003887">
    <property type="term" value="F:DNA-directed DNA polymerase activity"/>
    <property type="evidence" value="ECO:0007669"/>
    <property type="project" value="UniProtKB-KW"/>
</dbReference>
<name>A0A3N5AXW5_9THEO</name>
<keyword evidence="13" id="KW-1185">Reference proteome</keyword>
<comment type="subcellular location">
    <subcellularLocation>
        <location evidence="1">Cytoplasm</location>
    </subcellularLocation>
</comment>
<dbReference type="Pfam" id="PF02811">
    <property type="entry name" value="PHP"/>
    <property type="match status" value="1"/>
</dbReference>
<reference evidence="12 13" key="1">
    <citation type="submission" date="2018-11" db="EMBL/GenBank/DDBJ databases">
        <title>Genomic Encyclopedia of Type Strains, Phase IV (KMG-IV): sequencing the most valuable type-strain genomes for metagenomic binning, comparative biology and taxonomic classification.</title>
        <authorList>
            <person name="Goeker M."/>
        </authorList>
    </citation>
    <scope>NUCLEOTIDE SEQUENCE [LARGE SCALE GENOMIC DNA]</scope>
    <source>
        <strain evidence="12 13">DSM 102936</strain>
    </source>
</reference>
<evidence type="ECO:0000256" key="3">
    <source>
        <dbReference type="ARBA" id="ARBA00012417"/>
    </source>
</evidence>
<comment type="caution">
    <text evidence="12">The sequence shown here is derived from an EMBL/GenBank/DDBJ whole genome shotgun (WGS) entry which is preliminary data.</text>
</comment>
<dbReference type="PANTHER" id="PTHR32294:SF0">
    <property type="entry name" value="DNA POLYMERASE III SUBUNIT ALPHA"/>
    <property type="match status" value="1"/>
</dbReference>
<dbReference type="Proteomes" id="UP000282654">
    <property type="component" value="Unassembled WGS sequence"/>
</dbReference>
<dbReference type="GO" id="GO:0005737">
    <property type="term" value="C:cytoplasm"/>
    <property type="evidence" value="ECO:0007669"/>
    <property type="project" value="UniProtKB-SubCell"/>
</dbReference>
<dbReference type="Pfam" id="PF07733">
    <property type="entry name" value="DNA_pol3_alpha"/>
    <property type="match status" value="1"/>
</dbReference>
<feature type="domain" description="Polymerase/histidinol phosphatase N-terminal" evidence="11">
    <location>
        <begin position="4"/>
        <end position="71"/>
    </location>
</feature>
<dbReference type="NCBIfam" id="NF004226">
    <property type="entry name" value="PRK05673.1"/>
    <property type="match status" value="1"/>
</dbReference>
<evidence type="ECO:0000256" key="4">
    <source>
        <dbReference type="ARBA" id="ARBA00019114"/>
    </source>
</evidence>
<dbReference type="Pfam" id="PF14579">
    <property type="entry name" value="HHH_6"/>
    <property type="match status" value="1"/>
</dbReference>
<dbReference type="AlphaFoldDB" id="A0A3N5AXW5"/>
<dbReference type="CDD" id="cd04485">
    <property type="entry name" value="DnaE_OBF"/>
    <property type="match status" value="1"/>
</dbReference>
<evidence type="ECO:0000256" key="2">
    <source>
        <dbReference type="ARBA" id="ARBA00009496"/>
    </source>
</evidence>
<dbReference type="InterPro" id="IPR003141">
    <property type="entry name" value="Pol/His_phosphatase_N"/>
</dbReference>
<comment type="function">
    <text evidence="9">DNA polymerase III is a complex, multichain enzyme responsible for most of the replicative synthesis in bacteria. This DNA polymerase also exhibits 3' to 5' exonuclease activity. The alpha chain is the DNA polymerase.</text>
</comment>
<keyword evidence="6" id="KW-0548">Nucleotidyltransferase</keyword>